<proteinExistence type="predicted"/>
<protein>
    <submittedName>
        <fullName evidence="2">Uncharacterized protein</fullName>
    </submittedName>
</protein>
<comment type="caution">
    <text evidence="2">The sequence shown here is derived from an EMBL/GenBank/DDBJ whole genome shotgun (WGS) entry which is preliminary data.</text>
</comment>
<dbReference type="RefSeq" id="WP_201847870.1">
    <property type="nucleotide sequence ID" value="NZ_JABBYC010000022.1"/>
</dbReference>
<feature type="signal peptide" evidence="1">
    <location>
        <begin position="1"/>
        <end position="24"/>
    </location>
</feature>
<feature type="chain" id="PRO_5047094771" evidence="1">
    <location>
        <begin position="25"/>
        <end position="106"/>
    </location>
</feature>
<gene>
    <name evidence="2" type="ORF">HGK34_12785</name>
</gene>
<dbReference type="Proteomes" id="UP000675409">
    <property type="component" value="Unassembled WGS sequence"/>
</dbReference>
<keyword evidence="1" id="KW-0732">Signal</keyword>
<evidence type="ECO:0000313" key="3">
    <source>
        <dbReference type="Proteomes" id="UP000675409"/>
    </source>
</evidence>
<keyword evidence="3" id="KW-1185">Reference proteome</keyword>
<accession>A0ABS1LM71</accession>
<name>A0ABS1LM71_9MICO</name>
<evidence type="ECO:0000313" key="2">
    <source>
        <dbReference type="EMBL" id="MBL0887143.1"/>
    </source>
</evidence>
<sequence>MRTFLAVLIAIVVGASATSPVAYALQSSTTGGYASTYNWHNMYSCDSMNDGNTFENQSWNSAGQRTIVKDNYGGGCSGLDLASVRVKFRGCRDRIFDNCGPMRYSS</sequence>
<organism evidence="2 3">
    <name type="scientific">Myceligenerans indicum</name>
    <dbReference type="NCBI Taxonomy" id="2593663"/>
    <lineage>
        <taxon>Bacteria</taxon>
        <taxon>Bacillati</taxon>
        <taxon>Actinomycetota</taxon>
        <taxon>Actinomycetes</taxon>
        <taxon>Micrococcales</taxon>
        <taxon>Promicromonosporaceae</taxon>
        <taxon>Myceligenerans</taxon>
    </lineage>
</organism>
<reference evidence="2 3" key="1">
    <citation type="journal article" date="2021" name="Arch. Microbiol.">
        <title>Myceligenerans indicum sp. nov., an actinobacterium isolated from mangrove sediment of Sundarbans, India.</title>
        <authorList>
            <person name="Asha K."/>
            <person name="Bhadury P."/>
        </authorList>
    </citation>
    <scope>NUCLEOTIDE SEQUENCE [LARGE SCALE GENOMIC DNA]</scope>
    <source>
        <strain evidence="2 3">I2</strain>
    </source>
</reference>
<evidence type="ECO:0000256" key="1">
    <source>
        <dbReference type="SAM" id="SignalP"/>
    </source>
</evidence>
<dbReference type="EMBL" id="JABBYC010000022">
    <property type="protein sequence ID" value="MBL0887143.1"/>
    <property type="molecule type" value="Genomic_DNA"/>
</dbReference>